<feature type="compositionally biased region" description="Basic and acidic residues" evidence="2">
    <location>
        <begin position="180"/>
        <end position="191"/>
    </location>
</feature>
<dbReference type="PROSITE" id="PS50158">
    <property type="entry name" value="ZF_CCHC"/>
    <property type="match status" value="1"/>
</dbReference>
<proteinExistence type="predicted"/>
<sequence>MLLTHKDSRHFTREYTSMEIEVNEKYSDFHDRFRNHVSILGISEENACSDFIKKLPHHVRREANNHQALHAFSAQPFNLNRLMEYIELQFDEDDERSYFTEKKGKRDDNERKARDVRKKEERADDRKRYGRDVNHEKEKGVKEGPKLELNPDCWNCDTPGHKQPQCRKEGPHVGWNKYKFLKDSQEKRRRE</sequence>
<evidence type="ECO:0000256" key="2">
    <source>
        <dbReference type="SAM" id="MobiDB-lite"/>
    </source>
</evidence>
<evidence type="ECO:0000259" key="3">
    <source>
        <dbReference type="PROSITE" id="PS50158"/>
    </source>
</evidence>
<dbReference type="GO" id="GO:0003676">
    <property type="term" value="F:nucleic acid binding"/>
    <property type="evidence" value="ECO:0007669"/>
    <property type="project" value="InterPro"/>
</dbReference>
<keyword evidence="5" id="KW-1185">Reference proteome</keyword>
<keyword evidence="1" id="KW-0862">Zinc</keyword>
<keyword evidence="1" id="KW-0479">Metal-binding</keyword>
<feature type="compositionally biased region" description="Basic and acidic residues" evidence="2">
    <location>
        <begin position="99"/>
        <end position="146"/>
    </location>
</feature>
<dbReference type="GO" id="GO:0008270">
    <property type="term" value="F:zinc ion binding"/>
    <property type="evidence" value="ECO:0007669"/>
    <property type="project" value="UniProtKB-KW"/>
</dbReference>
<evidence type="ECO:0000313" key="4">
    <source>
        <dbReference type="EMBL" id="KAL0476915.1"/>
    </source>
</evidence>
<name>A0AAW2YI17_9EUKA</name>
<protein>
    <recommendedName>
        <fullName evidence="3">CCHC-type domain-containing protein</fullName>
    </recommendedName>
</protein>
<feature type="region of interest" description="Disordered" evidence="2">
    <location>
        <begin position="99"/>
        <end position="191"/>
    </location>
</feature>
<dbReference type="EMBL" id="JAOPGA020000116">
    <property type="protein sequence ID" value="KAL0476915.1"/>
    <property type="molecule type" value="Genomic_DNA"/>
</dbReference>
<evidence type="ECO:0000313" key="5">
    <source>
        <dbReference type="Proteomes" id="UP001431209"/>
    </source>
</evidence>
<evidence type="ECO:0000256" key="1">
    <source>
        <dbReference type="PROSITE-ProRule" id="PRU00047"/>
    </source>
</evidence>
<dbReference type="Proteomes" id="UP001431209">
    <property type="component" value="Unassembled WGS sequence"/>
</dbReference>
<organism evidence="4 5">
    <name type="scientific">Acrasis kona</name>
    <dbReference type="NCBI Taxonomy" id="1008807"/>
    <lineage>
        <taxon>Eukaryota</taxon>
        <taxon>Discoba</taxon>
        <taxon>Heterolobosea</taxon>
        <taxon>Tetramitia</taxon>
        <taxon>Eutetramitia</taxon>
        <taxon>Acrasidae</taxon>
        <taxon>Acrasis</taxon>
    </lineage>
</organism>
<feature type="domain" description="CCHC-type" evidence="3">
    <location>
        <begin position="153"/>
        <end position="168"/>
    </location>
</feature>
<feature type="non-terminal residue" evidence="4">
    <location>
        <position position="191"/>
    </location>
</feature>
<dbReference type="AlphaFoldDB" id="A0AAW2YI17"/>
<keyword evidence="1" id="KW-0863">Zinc-finger</keyword>
<accession>A0AAW2YI17</accession>
<gene>
    <name evidence="4" type="ORF">AKO1_004469</name>
</gene>
<dbReference type="InterPro" id="IPR001878">
    <property type="entry name" value="Znf_CCHC"/>
</dbReference>
<comment type="caution">
    <text evidence="4">The sequence shown here is derived from an EMBL/GenBank/DDBJ whole genome shotgun (WGS) entry which is preliminary data.</text>
</comment>
<reference evidence="4 5" key="1">
    <citation type="submission" date="2024-03" db="EMBL/GenBank/DDBJ databases">
        <title>The Acrasis kona genome and developmental transcriptomes reveal deep origins of eukaryotic multicellular pathways.</title>
        <authorList>
            <person name="Sheikh S."/>
            <person name="Fu C.-J."/>
            <person name="Brown M.W."/>
            <person name="Baldauf S.L."/>
        </authorList>
    </citation>
    <scope>NUCLEOTIDE SEQUENCE [LARGE SCALE GENOMIC DNA]</scope>
    <source>
        <strain evidence="4 5">ATCC MYA-3509</strain>
    </source>
</reference>